<dbReference type="PANTHER" id="PTHR33375">
    <property type="entry name" value="CHROMOSOME-PARTITIONING PROTEIN PARB-RELATED"/>
    <property type="match status" value="1"/>
</dbReference>
<dbReference type="InterPro" id="IPR036086">
    <property type="entry name" value="ParB/Sulfiredoxin_sf"/>
</dbReference>
<reference evidence="7" key="1">
    <citation type="journal article" date="2019" name="Int. J. Syst. Evol. Microbiol.">
        <title>The Global Catalogue of Microorganisms (GCM) 10K type strain sequencing project: providing services to taxonomists for standard genome sequencing and annotation.</title>
        <authorList>
            <consortium name="The Broad Institute Genomics Platform"/>
            <consortium name="The Broad Institute Genome Sequencing Center for Infectious Disease"/>
            <person name="Wu L."/>
            <person name="Ma J."/>
        </authorList>
    </citation>
    <scope>NUCLEOTIDE SEQUENCE [LARGE SCALE GENOMIC DNA]</scope>
    <source>
        <strain evidence="7">JCM 17923</strain>
    </source>
</reference>
<dbReference type="SMART" id="SM00470">
    <property type="entry name" value="ParB"/>
    <property type="match status" value="1"/>
</dbReference>
<proteinExistence type="inferred from homology"/>
<gene>
    <name evidence="6" type="ORF">GCM10023185_43900</name>
</gene>
<evidence type="ECO:0000259" key="5">
    <source>
        <dbReference type="SMART" id="SM00470"/>
    </source>
</evidence>
<keyword evidence="3" id="KW-0238">DNA-binding</keyword>
<dbReference type="SUPFAM" id="SSF109709">
    <property type="entry name" value="KorB DNA-binding domain-like"/>
    <property type="match status" value="1"/>
</dbReference>
<name>A0ABP8ITC4_9BACT</name>
<evidence type="ECO:0000256" key="3">
    <source>
        <dbReference type="ARBA" id="ARBA00023125"/>
    </source>
</evidence>
<sequence length="342" mass="38201">MTFAFAAIYRKSPKAEMTAEKNDEKTTPAAAAQPVPKRKIGGLGRGLNALIEGSYEKKGERQGDRLVPHPVNSVGFIAVEHIETNPYQPRTHFDQEALQELADSIKIQGIIQPVTVRQLGTNAYQLISGERRLQASKLAGLDTIPAYIRKADDQQMLEMALIENIQRENLNAIEIALSYQRLLSECNLRQEELGDRVGKNRSTVTNYLRLLKLPPDVQIGLRDAEISMGHARALITIDDPKLQVELFRKIVAEELSVRRVEELVRNGWGRPTSANGGSTTTRNEPAQPVIPAAELRRTERHLTDRFGSRVQVRPGPKGNGEIKIAFDSVEDMQRILHILQPS</sequence>
<dbReference type="EMBL" id="BAABGZ010000081">
    <property type="protein sequence ID" value="GAA4369876.1"/>
    <property type="molecule type" value="Genomic_DNA"/>
</dbReference>
<dbReference type="SUPFAM" id="SSF110849">
    <property type="entry name" value="ParB/Sulfiredoxin"/>
    <property type="match status" value="1"/>
</dbReference>
<dbReference type="Gene3D" id="3.90.1530.30">
    <property type="match status" value="1"/>
</dbReference>
<organism evidence="6 7">
    <name type="scientific">Hymenobacter saemangeumensis</name>
    <dbReference type="NCBI Taxonomy" id="1084522"/>
    <lineage>
        <taxon>Bacteria</taxon>
        <taxon>Pseudomonadati</taxon>
        <taxon>Bacteroidota</taxon>
        <taxon>Cytophagia</taxon>
        <taxon>Cytophagales</taxon>
        <taxon>Hymenobacteraceae</taxon>
        <taxon>Hymenobacter</taxon>
    </lineage>
</organism>
<dbReference type="InterPro" id="IPR057240">
    <property type="entry name" value="ParB_dimer_C"/>
</dbReference>
<dbReference type="PANTHER" id="PTHR33375:SF1">
    <property type="entry name" value="CHROMOSOME-PARTITIONING PROTEIN PARB-RELATED"/>
    <property type="match status" value="1"/>
</dbReference>
<dbReference type="NCBIfam" id="TIGR00180">
    <property type="entry name" value="parB_part"/>
    <property type="match status" value="1"/>
</dbReference>
<dbReference type="InterPro" id="IPR050336">
    <property type="entry name" value="Chromosome_partition/occlusion"/>
</dbReference>
<dbReference type="InterPro" id="IPR041468">
    <property type="entry name" value="HTH_ParB/Spo0J"/>
</dbReference>
<dbReference type="Pfam" id="PF17762">
    <property type="entry name" value="HTH_ParB"/>
    <property type="match status" value="1"/>
</dbReference>
<comment type="similarity">
    <text evidence="1">Belongs to the ParB family.</text>
</comment>
<evidence type="ECO:0000313" key="6">
    <source>
        <dbReference type="EMBL" id="GAA4369876.1"/>
    </source>
</evidence>
<dbReference type="Gene3D" id="1.10.10.2830">
    <property type="match status" value="1"/>
</dbReference>
<protein>
    <submittedName>
        <fullName evidence="6">ParB/RepB/Spo0J family partition protein</fullName>
    </submittedName>
</protein>
<feature type="compositionally biased region" description="Basic and acidic residues" evidence="4">
    <location>
        <begin position="14"/>
        <end position="26"/>
    </location>
</feature>
<evidence type="ECO:0000256" key="4">
    <source>
        <dbReference type="SAM" id="MobiDB-lite"/>
    </source>
</evidence>
<dbReference type="Pfam" id="PF02195">
    <property type="entry name" value="ParB_N"/>
    <property type="match status" value="1"/>
</dbReference>
<accession>A0ABP8ITC4</accession>
<dbReference type="CDD" id="cd16393">
    <property type="entry name" value="SPO0J_N"/>
    <property type="match status" value="1"/>
</dbReference>
<evidence type="ECO:0000313" key="7">
    <source>
        <dbReference type="Proteomes" id="UP001501153"/>
    </source>
</evidence>
<dbReference type="Proteomes" id="UP001501153">
    <property type="component" value="Unassembled WGS sequence"/>
</dbReference>
<dbReference type="InterPro" id="IPR003115">
    <property type="entry name" value="ParB_N"/>
</dbReference>
<evidence type="ECO:0000256" key="2">
    <source>
        <dbReference type="ARBA" id="ARBA00022829"/>
    </source>
</evidence>
<dbReference type="InterPro" id="IPR004437">
    <property type="entry name" value="ParB/RepB/Spo0J"/>
</dbReference>
<comment type="caution">
    <text evidence="6">The sequence shown here is derived from an EMBL/GenBank/DDBJ whole genome shotgun (WGS) entry which is preliminary data.</text>
</comment>
<dbReference type="Pfam" id="PF23552">
    <property type="entry name" value="ParB_C"/>
    <property type="match status" value="1"/>
</dbReference>
<keyword evidence="7" id="KW-1185">Reference proteome</keyword>
<feature type="region of interest" description="Disordered" evidence="4">
    <location>
        <begin position="14"/>
        <end position="38"/>
    </location>
</feature>
<keyword evidence="2" id="KW-0159">Chromosome partition</keyword>
<feature type="domain" description="ParB-like N-terminal" evidence="5">
    <location>
        <begin position="75"/>
        <end position="165"/>
    </location>
</feature>
<evidence type="ECO:0000256" key="1">
    <source>
        <dbReference type="ARBA" id="ARBA00006295"/>
    </source>
</evidence>